<evidence type="ECO:0000256" key="2">
    <source>
        <dbReference type="ARBA" id="ARBA00023242"/>
    </source>
</evidence>
<reference evidence="4" key="1">
    <citation type="journal article" date="2014" name="Nat. Genet.">
        <title>The genome of the stress-tolerant wild tomato species Solanum pennellii.</title>
        <authorList>
            <person name="Bolger A."/>
            <person name="Scossa F."/>
            <person name="Bolger M.E."/>
            <person name="Lanz C."/>
            <person name="Maumus F."/>
            <person name="Tohge T."/>
            <person name="Quesneville H."/>
            <person name="Alseekh S."/>
            <person name="Sorensen I."/>
            <person name="Lichtenstein G."/>
            <person name="Fich E.A."/>
            <person name="Conte M."/>
            <person name="Keller H."/>
            <person name="Schneeberger K."/>
            <person name="Schwacke R."/>
            <person name="Ofner I."/>
            <person name="Vrebalov J."/>
            <person name="Xu Y."/>
            <person name="Osorio S."/>
            <person name="Aflitos S.A."/>
            <person name="Schijlen E."/>
            <person name="Jimenez-Gomez J.M."/>
            <person name="Ryngajllo M."/>
            <person name="Kimura S."/>
            <person name="Kumar R."/>
            <person name="Koenig D."/>
            <person name="Headland L.R."/>
            <person name="Maloof J.N."/>
            <person name="Sinha N."/>
            <person name="van Ham R.C."/>
            <person name="Lankhorst R.K."/>
            <person name="Mao L."/>
            <person name="Vogel A."/>
            <person name="Arsova B."/>
            <person name="Panstruga R."/>
            <person name="Fei Z."/>
            <person name="Rose J.K."/>
            <person name="Zamir D."/>
            <person name="Carrari F."/>
            <person name="Giovannoni J.J."/>
            <person name="Weigel D."/>
            <person name="Usadel B."/>
            <person name="Fernie A.R."/>
        </authorList>
    </citation>
    <scope>NUCLEOTIDE SEQUENCE [LARGE SCALE GENOMIC DNA]</scope>
    <source>
        <strain evidence="4">cv. LA0716</strain>
    </source>
</reference>
<name>A0ABM1GKN7_SOLPN</name>
<dbReference type="PANTHER" id="PTHR47025">
    <property type="entry name" value="AUTOIMMUNE REGULATOR"/>
    <property type="match status" value="1"/>
</dbReference>
<protein>
    <submittedName>
        <fullName evidence="5">Uncharacterized protein LOC107016434</fullName>
    </submittedName>
</protein>
<dbReference type="Proteomes" id="UP000694930">
    <property type="component" value="Chromosome 4"/>
</dbReference>
<evidence type="ECO:0000256" key="1">
    <source>
        <dbReference type="ARBA" id="ARBA00004123"/>
    </source>
</evidence>
<dbReference type="PANTHER" id="PTHR47025:SF6">
    <property type="entry name" value="N-LYSINE METHYLTRANSFERASE"/>
    <property type="match status" value="1"/>
</dbReference>
<comment type="subcellular location">
    <subcellularLocation>
        <location evidence="1">Nucleus</location>
    </subcellularLocation>
</comment>
<evidence type="ECO:0000313" key="4">
    <source>
        <dbReference type="Proteomes" id="UP000694930"/>
    </source>
</evidence>
<dbReference type="RefSeq" id="XP_015072391.1">
    <property type="nucleotide sequence ID" value="XM_015216905.1"/>
</dbReference>
<sequence length="272" mass="29331">MSGILYPTYGCRSAKQNLLIKFSKSSDTNATSLGHEIGNVIFVGDNSANGEISINPTDNTINNVNGDKDSGVSSRITKPDVMGDFCIGKPSRGTRSSFENNGPEMLNDVDVLSETRANISNTNSINATSLERGKGKVISIGDNSGKGKNLVNHDKFIGVDSKKKVQNTFPSNVRSLLSSGLLDGVPVKYISMSSDKSLIGVIKGNGYLCSCDNCKSSEKKILLSAMEFERHAGCKSNHANNHIFFDSGITILAVVQKLKKTPTEMIFEVIQW</sequence>
<keyword evidence="2" id="KW-0539">Nucleus</keyword>
<reference evidence="5" key="2">
    <citation type="submission" date="2025-08" db="UniProtKB">
        <authorList>
            <consortium name="RefSeq"/>
        </authorList>
    </citation>
    <scope>IDENTIFICATION</scope>
</reference>
<proteinExistence type="predicted"/>
<gene>
    <name evidence="5" type="primary">LOC107016434</name>
</gene>
<dbReference type="Pfam" id="PF16135">
    <property type="entry name" value="TDBD"/>
    <property type="match status" value="1"/>
</dbReference>
<dbReference type="InterPro" id="IPR032308">
    <property type="entry name" value="TDBD"/>
</dbReference>
<evidence type="ECO:0000313" key="5">
    <source>
        <dbReference type="RefSeq" id="XP_015072391.1"/>
    </source>
</evidence>
<keyword evidence="4" id="KW-1185">Reference proteome</keyword>
<feature type="domain" description="Tify" evidence="3">
    <location>
        <begin position="200"/>
        <end position="257"/>
    </location>
</feature>
<dbReference type="GeneID" id="107016434"/>
<evidence type="ECO:0000259" key="3">
    <source>
        <dbReference type="Pfam" id="PF16135"/>
    </source>
</evidence>
<accession>A0ABM1GKN7</accession>
<organism evidence="4 5">
    <name type="scientific">Solanum pennellii</name>
    <name type="common">Tomato</name>
    <name type="synonym">Lycopersicon pennellii</name>
    <dbReference type="NCBI Taxonomy" id="28526"/>
    <lineage>
        <taxon>Eukaryota</taxon>
        <taxon>Viridiplantae</taxon>
        <taxon>Streptophyta</taxon>
        <taxon>Embryophyta</taxon>
        <taxon>Tracheophyta</taxon>
        <taxon>Spermatophyta</taxon>
        <taxon>Magnoliopsida</taxon>
        <taxon>eudicotyledons</taxon>
        <taxon>Gunneridae</taxon>
        <taxon>Pentapetalae</taxon>
        <taxon>asterids</taxon>
        <taxon>lamiids</taxon>
        <taxon>Solanales</taxon>
        <taxon>Solanaceae</taxon>
        <taxon>Solanoideae</taxon>
        <taxon>Solaneae</taxon>
        <taxon>Solanum</taxon>
        <taxon>Solanum subgen. Lycopersicon</taxon>
    </lineage>
</organism>